<dbReference type="SUPFAM" id="SSF54975">
    <property type="entry name" value="Acylphosphatase/BLUF domain-like"/>
    <property type="match status" value="1"/>
</dbReference>
<dbReference type="InterPro" id="IPR001792">
    <property type="entry name" value="Acylphosphatase-like_dom"/>
</dbReference>
<dbReference type="InterPro" id="IPR036046">
    <property type="entry name" value="Acylphosphatase-like_dom_sf"/>
</dbReference>
<dbReference type="PROSITE" id="PS51163">
    <property type="entry name" value="YRDC"/>
    <property type="match status" value="1"/>
</dbReference>
<dbReference type="Pfam" id="PF07503">
    <property type="entry name" value="zf-HYPF"/>
    <property type="match status" value="2"/>
</dbReference>
<evidence type="ECO:0000256" key="5">
    <source>
        <dbReference type="ARBA" id="ARBA00022771"/>
    </source>
</evidence>
<dbReference type="GO" id="GO:0051604">
    <property type="term" value="P:protein maturation"/>
    <property type="evidence" value="ECO:0007669"/>
    <property type="project" value="TreeGrafter"/>
</dbReference>
<dbReference type="GO" id="GO:0003998">
    <property type="term" value="F:acylphosphatase activity"/>
    <property type="evidence" value="ECO:0007669"/>
    <property type="project" value="UniProtKB-EC"/>
</dbReference>
<reference evidence="12 13" key="1">
    <citation type="journal article" date="2020" name="Nature">
        <title>Bacterial chemolithoautotrophy via manganese oxidation.</title>
        <authorList>
            <person name="Yu H."/>
            <person name="Leadbetter J.R."/>
        </authorList>
    </citation>
    <scope>NUCLEOTIDE SEQUENCE [LARGE SCALE GENOMIC DNA]</scope>
    <source>
        <strain evidence="12 13">Mn-1</strain>
    </source>
</reference>
<dbReference type="InterPro" id="IPR017945">
    <property type="entry name" value="DHBP_synth_RibB-like_a/b_dom"/>
</dbReference>
<evidence type="ECO:0000256" key="4">
    <source>
        <dbReference type="ARBA" id="ARBA00022723"/>
    </source>
</evidence>
<dbReference type="Pfam" id="PF00708">
    <property type="entry name" value="Acylphosphatase"/>
    <property type="match status" value="1"/>
</dbReference>
<evidence type="ECO:0000256" key="1">
    <source>
        <dbReference type="ARBA" id="ARBA00004711"/>
    </source>
</evidence>
<dbReference type="InterPro" id="IPR041440">
    <property type="entry name" value="HypF_C"/>
</dbReference>
<accession>A0A7X6ID80</accession>
<proteinExistence type="inferred from homology"/>
<feature type="active site" evidence="9">
    <location>
        <position position="18"/>
    </location>
</feature>
<keyword evidence="6" id="KW-0862">Zinc</keyword>
<dbReference type="PANTHER" id="PTHR42959">
    <property type="entry name" value="CARBAMOYLTRANSFERASE"/>
    <property type="match status" value="1"/>
</dbReference>
<name>A0A7X6ID80_9BACT</name>
<dbReference type="Pfam" id="PF17788">
    <property type="entry name" value="HypF_C"/>
    <property type="match status" value="1"/>
</dbReference>
<dbReference type="GO" id="GO:0016743">
    <property type="term" value="F:carboxyl- or carbamoyltransferase activity"/>
    <property type="evidence" value="ECO:0007669"/>
    <property type="project" value="UniProtKB-UniRule"/>
</dbReference>
<dbReference type="FunFam" id="3.30.420.40:FF:000124">
    <property type="entry name" value="Carbamoyltransferase HypF"/>
    <property type="match status" value="1"/>
</dbReference>
<dbReference type="PROSITE" id="PS51160">
    <property type="entry name" value="ACYLPHOSPHATASE_3"/>
    <property type="match status" value="1"/>
</dbReference>
<dbReference type="InterPro" id="IPR004421">
    <property type="entry name" value="Carbamoyltransferase_HypF"/>
</dbReference>
<evidence type="ECO:0000256" key="3">
    <source>
        <dbReference type="ARBA" id="ARBA00022598"/>
    </source>
</evidence>
<dbReference type="GO" id="GO:0008270">
    <property type="term" value="F:zinc ion binding"/>
    <property type="evidence" value="ECO:0007669"/>
    <property type="project" value="UniProtKB-KW"/>
</dbReference>
<dbReference type="Gene3D" id="3.90.870.50">
    <property type="match status" value="1"/>
</dbReference>
<dbReference type="Gene3D" id="3.30.110.120">
    <property type="match status" value="1"/>
</dbReference>
<keyword evidence="13" id="KW-1185">Reference proteome</keyword>
<evidence type="ECO:0000256" key="8">
    <source>
        <dbReference type="PIRNR" id="PIRNR006256"/>
    </source>
</evidence>
<dbReference type="UniPathway" id="UPA00335"/>
<feature type="active site" evidence="9">
    <location>
        <position position="36"/>
    </location>
</feature>
<keyword evidence="4" id="KW-0479">Metal-binding</keyword>
<comment type="pathway">
    <text evidence="1">Protein modification; [NiFe] hydrogenase maturation.</text>
</comment>
<dbReference type="Gene3D" id="3.30.420.40">
    <property type="match status" value="1"/>
</dbReference>
<comment type="caution">
    <text evidence="12">The sequence shown here is derived from an EMBL/GenBank/DDBJ whole genome shotgun (WGS) entry which is preliminary data.</text>
</comment>
<dbReference type="EMBL" id="VTOW01000005">
    <property type="protein sequence ID" value="NKE73285.1"/>
    <property type="molecule type" value="Genomic_DNA"/>
</dbReference>
<dbReference type="AlphaFoldDB" id="A0A7X6ID80"/>
<dbReference type="InterPro" id="IPR011125">
    <property type="entry name" value="Znf_HypF"/>
</dbReference>
<keyword evidence="5" id="KW-0863">Zinc-finger</keyword>
<protein>
    <recommendedName>
        <fullName evidence="8">Carbamoyltransferase</fullName>
        <ecNumber evidence="8">6.2.-.-</ecNumber>
    </recommendedName>
</protein>
<keyword evidence="12" id="KW-0808">Transferase</keyword>
<dbReference type="PANTHER" id="PTHR42959:SF1">
    <property type="entry name" value="CARBAMOYLTRANSFERASE HYPF"/>
    <property type="match status" value="1"/>
</dbReference>
<evidence type="ECO:0000313" key="13">
    <source>
        <dbReference type="Proteomes" id="UP000534783"/>
    </source>
</evidence>
<dbReference type="NCBIfam" id="TIGR00143">
    <property type="entry name" value="hypF"/>
    <property type="match status" value="1"/>
</dbReference>
<organism evidence="12 13">
    <name type="scientific">Candidatus Manganitrophus noduliformans</name>
    <dbReference type="NCBI Taxonomy" id="2606439"/>
    <lineage>
        <taxon>Bacteria</taxon>
        <taxon>Pseudomonadati</taxon>
        <taxon>Nitrospirota</taxon>
        <taxon>Nitrospiria</taxon>
        <taxon>Candidatus Troglogloeales</taxon>
        <taxon>Candidatus Manganitrophaceae</taxon>
        <taxon>Candidatus Manganitrophus</taxon>
    </lineage>
</organism>
<dbReference type="InterPro" id="IPR055128">
    <property type="entry name" value="HypF_C_2"/>
</dbReference>
<keyword evidence="3" id="KW-0436">Ligase</keyword>
<dbReference type="Proteomes" id="UP000534783">
    <property type="component" value="Unassembled WGS sequence"/>
</dbReference>
<feature type="domain" description="Acylphosphatase-like" evidence="10">
    <location>
        <begin position="3"/>
        <end position="89"/>
    </location>
</feature>
<comment type="catalytic activity">
    <reaction evidence="9">
        <text>an acyl phosphate + H2O = a carboxylate + phosphate + H(+)</text>
        <dbReference type="Rhea" id="RHEA:14965"/>
        <dbReference type="ChEBI" id="CHEBI:15377"/>
        <dbReference type="ChEBI" id="CHEBI:15378"/>
        <dbReference type="ChEBI" id="CHEBI:29067"/>
        <dbReference type="ChEBI" id="CHEBI:43474"/>
        <dbReference type="ChEBI" id="CHEBI:59918"/>
        <dbReference type="EC" id="3.6.1.7"/>
    </reaction>
</comment>
<dbReference type="Pfam" id="PF01300">
    <property type="entry name" value="Sua5_yciO_yrdC"/>
    <property type="match status" value="1"/>
</dbReference>
<dbReference type="InterPro" id="IPR051060">
    <property type="entry name" value="Carbamoyltrans_HypF-like"/>
</dbReference>
<evidence type="ECO:0000256" key="9">
    <source>
        <dbReference type="PROSITE-ProRule" id="PRU00520"/>
    </source>
</evidence>
<dbReference type="PIRSF" id="PIRSF006256">
    <property type="entry name" value="CMPcnvr_hdrg_mat"/>
    <property type="match status" value="1"/>
</dbReference>
<evidence type="ECO:0000256" key="7">
    <source>
        <dbReference type="ARBA" id="ARBA00048220"/>
    </source>
</evidence>
<keyword evidence="9" id="KW-0378">Hydrolase</keyword>
<evidence type="ECO:0000259" key="10">
    <source>
        <dbReference type="PROSITE" id="PS51160"/>
    </source>
</evidence>
<evidence type="ECO:0000256" key="6">
    <source>
        <dbReference type="ARBA" id="ARBA00022833"/>
    </source>
</evidence>
<feature type="domain" description="YrdC-like" evidence="11">
    <location>
        <begin position="200"/>
        <end position="394"/>
    </location>
</feature>
<dbReference type="GO" id="GO:0016874">
    <property type="term" value="F:ligase activity"/>
    <property type="evidence" value="ECO:0007669"/>
    <property type="project" value="UniProtKB-UniRule"/>
</dbReference>
<dbReference type="EC" id="6.2.-.-" evidence="8"/>
<sequence>MERRRIQLKGLLQGVGFRPFVFRLATDLGLSGAVWNGPEGVTIEIEGARPNLETFLLRIEQERPIHAVIDRIDSTPLDPIGEARFEIRESDCAGARETSVPPDLATCADCLRETLDPANRRYRYPFTNCTDCGPRFSMIESLPYDRSNTTMRHFPMCDACRMEYENPSDRRFHAEPNACPACGPHLELWEPDGRVIASHGPALGAAADALRQGKIIAVKGLGGFHLMVDAAIEDAVRRLRARKEREAKPLALMFPTLESIQRACHVSELEAALLHSSEAPIVLLKKLSASHSAIRNPQSEIALSVAPDNPYLGVLLPYTPLHHLLMSELGFPVVATSGNRSEEPICTDENDALRRLAGIADLFLVHNRPIVRPLDDSVVRVIAVRPLILRRARGYAPLSFQIESNRSLLAVGGHLKNTVAISAGGKITLSQHLGDLANAETDRTFRQAIADLKKLYHHSPDAVVCDLHPDYRSTQFTRETGLPLWPVQHHYAHLLSCMAEHRLEGPLLGIAWDGSGLGPDGTLWGGEFLKIDERSFQRAAHFRTFRLPGGERAMREPRRSALGLLYETFGERAFEGRAALSAFNAEERRILKKMLEAGFNAPLTSSAGRLFDAVASLLGLKQTSRFEGEAAMALEFSCEGIETEEAYPFRILERGTPKSPLIIDWAPLIEAILGELEQSRPIGEIAALFHNTLSEIMVSVARRIGEEKVVLTGGCFQNKVLTERAVARLYAEGFQPYRHQQIPPNDGGLAVGQILAALRSQKER</sequence>
<dbReference type="Pfam" id="PF22521">
    <property type="entry name" value="HypF_C_2"/>
    <property type="match status" value="1"/>
</dbReference>
<dbReference type="SUPFAM" id="SSF55821">
    <property type="entry name" value="YrdC/RibB"/>
    <property type="match status" value="1"/>
</dbReference>
<gene>
    <name evidence="12" type="primary">hypF</name>
    <name evidence="12" type="ORF">MNODULE_21230</name>
</gene>
<comment type="catalytic activity">
    <reaction evidence="7">
        <text>C-terminal L-cysteinyl-[HypE protein] + carbamoyl phosphate + ATP + H2O = C-terminal S-carboxamide-L-cysteinyl-[HypE protein] + AMP + phosphate + diphosphate + H(+)</text>
        <dbReference type="Rhea" id="RHEA:55636"/>
        <dbReference type="Rhea" id="RHEA-COMP:14247"/>
        <dbReference type="Rhea" id="RHEA-COMP:14392"/>
        <dbReference type="ChEBI" id="CHEBI:15377"/>
        <dbReference type="ChEBI" id="CHEBI:15378"/>
        <dbReference type="ChEBI" id="CHEBI:30616"/>
        <dbReference type="ChEBI" id="CHEBI:33019"/>
        <dbReference type="ChEBI" id="CHEBI:43474"/>
        <dbReference type="ChEBI" id="CHEBI:58228"/>
        <dbReference type="ChEBI" id="CHEBI:76913"/>
        <dbReference type="ChEBI" id="CHEBI:139126"/>
        <dbReference type="ChEBI" id="CHEBI:456215"/>
    </reaction>
</comment>
<dbReference type="Gene3D" id="3.30.420.360">
    <property type="match status" value="1"/>
</dbReference>
<evidence type="ECO:0000313" key="12">
    <source>
        <dbReference type="EMBL" id="NKE73285.1"/>
    </source>
</evidence>
<evidence type="ECO:0000256" key="2">
    <source>
        <dbReference type="ARBA" id="ARBA00008097"/>
    </source>
</evidence>
<dbReference type="GO" id="GO:0003725">
    <property type="term" value="F:double-stranded RNA binding"/>
    <property type="evidence" value="ECO:0007669"/>
    <property type="project" value="InterPro"/>
</dbReference>
<comment type="similarity">
    <text evidence="2 8">Belongs to the carbamoyltransferase HypF family.</text>
</comment>
<dbReference type="InterPro" id="IPR006070">
    <property type="entry name" value="Sua5-like_dom"/>
</dbReference>
<evidence type="ECO:0000259" key="11">
    <source>
        <dbReference type="PROSITE" id="PS51163"/>
    </source>
</evidence>